<sequence length="265" mass="28698">MLSLLYFLAFISYVVSIPTIKSLEDLKIVGGEDIDITAAPYQVSLVRRGRHSCGGAIVANDIIVTAAHCISGTSSEMYQVRVGSSFNQKGGELYPVGDLLWHPDFNYSKMDNDIAILWLSRPLTFSDRVAPVEMMAMNEEISDGDLTVVTGWGNLYETGGIPSMLQSVAVPKVNEMECSAAYQPVYSITGNMLCAGASEGGKDACQGDSGGPLVHNNKLAGIVSWGLGCARPDYPGVYAKISALRPWLDQNIAQLRWKHLFRTAV</sequence>
<accession>A0ACC2Q661</accession>
<proteinExistence type="predicted"/>
<comment type="caution">
    <text evidence="1">The sequence shown here is derived from an EMBL/GenBank/DDBJ whole genome shotgun (WGS) entry which is preliminary data.</text>
</comment>
<evidence type="ECO:0000313" key="1">
    <source>
        <dbReference type="EMBL" id="KAJ8708790.1"/>
    </source>
</evidence>
<organism evidence="1 2">
    <name type="scientific">Mythimna loreyi</name>
    <dbReference type="NCBI Taxonomy" id="667449"/>
    <lineage>
        <taxon>Eukaryota</taxon>
        <taxon>Metazoa</taxon>
        <taxon>Ecdysozoa</taxon>
        <taxon>Arthropoda</taxon>
        <taxon>Hexapoda</taxon>
        <taxon>Insecta</taxon>
        <taxon>Pterygota</taxon>
        <taxon>Neoptera</taxon>
        <taxon>Endopterygota</taxon>
        <taxon>Lepidoptera</taxon>
        <taxon>Glossata</taxon>
        <taxon>Ditrysia</taxon>
        <taxon>Noctuoidea</taxon>
        <taxon>Noctuidae</taxon>
        <taxon>Noctuinae</taxon>
        <taxon>Hadenini</taxon>
        <taxon>Mythimna</taxon>
    </lineage>
</organism>
<dbReference type="Proteomes" id="UP001231649">
    <property type="component" value="Chromosome 25"/>
</dbReference>
<name>A0ACC2Q661_9NEOP</name>
<evidence type="ECO:0000313" key="2">
    <source>
        <dbReference type="Proteomes" id="UP001231649"/>
    </source>
</evidence>
<protein>
    <submittedName>
        <fullName evidence="1">Uncharacterized protein</fullName>
    </submittedName>
</protein>
<dbReference type="EMBL" id="CM056801">
    <property type="protein sequence ID" value="KAJ8708790.1"/>
    <property type="molecule type" value="Genomic_DNA"/>
</dbReference>
<gene>
    <name evidence="1" type="ORF">PYW08_010172</name>
</gene>
<keyword evidence="2" id="KW-1185">Reference proteome</keyword>
<reference evidence="1" key="1">
    <citation type="submission" date="2023-03" db="EMBL/GenBank/DDBJ databases">
        <title>Chromosome-level genomes of two armyworms, Mythimna separata and Mythimna loreyi, provide insights into the biosynthesis and reception of sex pheromones.</title>
        <authorList>
            <person name="Zhao H."/>
        </authorList>
    </citation>
    <scope>NUCLEOTIDE SEQUENCE</scope>
    <source>
        <strain evidence="1">BeijingLab</strain>
    </source>
</reference>